<comment type="caution">
    <text evidence="1">The sequence shown here is derived from an EMBL/GenBank/DDBJ whole genome shotgun (WGS) entry which is preliminary data.</text>
</comment>
<sequence length="1570" mass="183450">MCELFDSITQKTNFKNVFLLECVFNIVSDDLSIALLFEKIVNFENISSILKLIYNKIPKDDETINIRWSIQSFLEFPNQNSEEDMSSELAMKDFLTINDQAMNFLTKYIDYSGEIKKNIAHDLSFYIQLLRDDYPGIFYSILPKLQSIISKIRIDRVYKAIGPNFISFYLKPPIDFINQIDEFDEQELSSFFQFPNNFTQQELTLSLQTKITNTFPYPSLIKGLENSVNFTLVNSSFCTENKHFIDFAYQIIDIEFSAQSDSKKIQKLIEPFFEFFPFLVVANQTILLREKNQYLQNLVKLFDNLTSPPPKIIESFQNDFRFLNFISGQTGKKFGYGDFFIDSFPFLLKTVIHKTSEIVKFSNLNFFSIKDDKALNDFDFVRCYGVLYQLLSFCKNYPQTPTTAQLNKFNDKTSNLLNSIKDEKTRSKIIIDLFSCIFIQDKSKHEFLCHPLVAHQLISVLITFSVPSQIYRANALFDNKKITKYDTSIVPWFDNDPSYIYTVIENKNWLQAEKLTAFLPYYIKFYSEAIQVDKYLNENDESVSDSVKVNVLLSLITKKDKLTEIQNKAKFIDHVNTIIEWRLEKDCEIESLCFPFDNRNKCQQLIDFAIGFDESLETSLKKIKNFQQNHSITETSKNFDDFLNYLYKYYRCAILIDSSTFDSIEDLFNFNFQKAVEGSILHDQMIGANELTKCVNVDLTNYIFDNLSCFKIDANLIEGLADKYPLESTALAVSNHIKASLPGKMKSISDYFEFLDKMSANDVSVDNISFESIFDPDFDDFDDLIFSVDHGQIYRQLMLKFDNEAIATQYYKLFSYVSYVSPESDNERIMSIETYHKVCQITDKKEQMEIVTDLHSKGNEYFMLIIDYILYWIKAEEQCSLIVQLFTLSLSNIEQIEMILQTFPEHFDVILGRTYYFKGVLPYLVKYSPSYKINFLNTIQLLPEPIFQNSNIFDIDSITRSYIRYPLHILEMPEKVAIYLNDENLFKILKGTISSQFSIQIFLHLYQFFTNRAKVVDFWSDMIDRKLMNMTIDDENKEEEAVKFFHQIKVPLNTIDHVRLKQFRSLSRIVELRPFLHYRKSYSFSKLKDSDFLNDIISLCCIIDQEDVIFDISESFGIELNNYYFYKIHLQLVLGKFVDATETIQKESLKIDKFAKSLFYDSSFYFLYPLYKDPIFLYDNKQEEGGENEGIPNDVYKSVSQFLTIPKRSKKNVFLLSKSEAKSALNILISKHCSIGPALSLFISFQQFESANELLNSIENEQEKIDHFINDVCLPVVFNNFTQKFTDFIMKIDKNLEKTGFLWDAAIDFFTKKEMPQGLIFALQVENKLEDAAIVGFESLKNCTSFVTEFSILGNIIINLKTSINYRQDCKSKGNSEEILNSVVINQSKTYDDILEYLKFAELQLNINKFCIEKSIPFSHEYEIFSSDESATFVSALLFIYKQYELMDEMKTSLKLSKMEIFCKVCDILCKEQPEKIIKIVRKLTKEDRLDILKALAMTNNREIFFSVMYECFDGKEQEYLFLDYNLIVDSFAIAYASKNMEIIPLIAHKASLIGDTRTVHECEKILNRK</sequence>
<keyword evidence="2" id="KW-1185">Reference proteome</keyword>
<evidence type="ECO:0000313" key="2">
    <source>
        <dbReference type="Proteomes" id="UP001470230"/>
    </source>
</evidence>
<dbReference type="EMBL" id="JAPFFF010000016">
    <property type="protein sequence ID" value="KAK8865411.1"/>
    <property type="molecule type" value="Genomic_DNA"/>
</dbReference>
<dbReference type="Proteomes" id="UP001470230">
    <property type="component" value="Unassembled WGS sequence"/>
</dbReference>
<evidence type="ECO:0000313" key="1">
    <source>
        <dbReference type="EMBL" id="KAK8865411.1"/>
    </source>
</evidence>
<proteinExistence type="predicted"/>
<protein>
    <recommendedName>
        <fullName evidence="3">HECT domain-containing protein</fullName>
    </recommendedName>
</protein>
<organism evidence="1 2">
    <name type="scientific">Tritrichomonas musculus</name>
    <dbReference type="NCBI Taxonomy" id="1915356"/>
    <lineage>
        <taxon>Eukaryota</taxon>
        <taxon>Metamonada</taxon>
        <taxon>Parabasalia</taxon>
        <taxon>Tritrichomonadida</taxon>
        <taxon>Tritrichomonadidae</taxon>
        <taxon>Tritrichomonas</taxon>
    </lineage>
</organism>
<reference evidence="1 2" key="1">
    <citation type="submission" date="2024-04" db="EMBL/GenBank/DDBJ databases">
        <title>Tritrichomonas musculus Genome.</title>
        <authorList>
            <person name="Alves-Ferreira E."/>
            <person name="Grigg M."/>
            <person name="Lorenzi H."/>
            <person name="Galac M."/>
        </authorList>
    </citation>
    <scope>NUCLEOTIDE SEQUENCE [LARGE SCALE GENOMIC DNA]</scope>
    <source>
        <strain evidence="1 2">EAF2021</strain>
    </source>
</reference>
<evidence type="ECO:0008006" key="3">
    <source>
        <dbReference type="Google" id="ProtNLM"/>
    </source>
</evidence>
<accession>A0ABR2IP02</accession>
<gene>
    <name evidence="1" type="ORF">M9Y10_010957</name>
</gene>
<name>A0ABR2IP02_9EUKA</name>